<proteinExistence type="predicted"/>
<feature type="region of interest" description="Disordered" evidence="1">
    <location>
        <begin position="1"/>
        <end position="22"/>
    </location>
</feature>
<name>A0A8J5RN77_ZIZPA</name>
<evidence type="ECO:0000313" key="3">
    <source>
        <dbReference type="Proteomes" id="UP000729402"/>
    </source>
</evidence>
<keyword evidence="3" id="KW-1185">Reference proteome</keyword>
<protein>
    <submittedName>
        <fullName evidence="2">Uncharacterized protein</fullName>
    </submittedName>
</protein>
<dbReference type="EMBL" id="JAAALK010001410">
    <property type="protein sequence ID" value="KAG8042939.1"/>
    <property type="molecule type" value="Genomic_DNA"/>
</dbReference>
<organism evidence="2 3">
    <name type="scientific">Zizania palustris</name>
    <name type="common">Northern wild rice</name>
    <dbReference type="NCBI Taxonomy" id="103762"/>
    <lineage>
        <taxon>Eukaryota</taxon>
        <taxon>Viridiplantae</taxon>
        <taxon>Streptophyta</taxon>
        <taxon>Embryophyta</taxon>
        <taxon>Tracheophyta</taxon>
        <taxon>Spermatophyta</taxon>
        <taxon>Magnoliopsida</taxon>
        <taxon>Liliopsida</taxon>
        <taxon>Poales</taxon>
        <taxon>Poaceae</taxon>
        <taxon>BOP clade</taxon>
        <taxon>Oryzoideae</taxon>
        <taxon>Oryzeae</taxon>
        <taxon>Zizaniinae</taxon>
        <taxon>Zizania</taxon>
    </lineage>
</organism>
<feature type="region of interest" description="Disordered" evidence="1">
    <location>
        <begin position="114"/>
        <end position="145"/>
    </location>
</feature>
<dbReference type="Proteomes" id="UP000729402">
    <property type="component" value="Unassembled WGS sequence"/>
</dbReference>
<gene>
    <name evidence="2" type="ORF">GUJ93_ZPchr0465g6485</name>
</gene>
<dbReference type="AlphaFoldDB" id="A0A8J5RN77"/>
<sequence length="167" mass="18216">MTRHLLSAQGLTLSKQKKPKIKKNKKCAAWDRHPIHTFNRTSLEGVTCRGRGRQVKACGAAWHAARVVGRDEDSRAAGTARRGGLRGVHGAATAARRGGLCSGHDEERRVMRRARRDKCRAPRVTGHDEEGHVAGTTQRGGPCSVHGATTAARWAWRGDGCVAWRGR</sequence>
<comment type="caution">
    <text evidence="2">The sequence shown here is derived from an EMBL/GenBank/DDBJ whole genome shotgun (WGS) entry which is preliminary data.</text>
</comment>
<reference evidence="2" key="1">
    <citation type="journal article" date="2021" name="bioRxiv">
        <title>Whole Genome Assembly and Annotation of Northern Wild Rice, Zizania palustris L., Supports a Whole Genome Duplication in the Zizania Genus.</title>
        <authorList>
            <person name="Haas M."/>
            <person name="Kono T."/>
            <person name="Macchietto M."/>
            <person name="Millas R."/>
            <person name="McGilp L."/>
            <person name="Shao M."/>
            <person name="Duquette J."/>
            <person name="Hirsch C.N."/>
            <person name="Kimball J."/>
        </authorList>
    </citation>
    <scope>NUCLEOTIDE SEQUENCE</scope>
    <source>
        <tissue evidence="2">Fresh leaf tissue</tissue>
    </source>
</reference>
<evidence type="ECO:0000256" key="1">
    <source>
        <dbReference type="SAM" id="MobiDB-lite"/>
    </source>
</evidence>
<reference evidence="2" key="2">
    <citation type="submission" date="2021-02" db="EMBL/GenBank/DDBJ databases">
        <authorList>
            <person name="Kimball J.A."/>
            <person name="Haas M.W."/>
            <person name="Macchietto M."/>
            <person name="Kono T."/>
            <person name="Duquette J."/>
            <person name="Shao M."/>
        </authorList>
    </citation>
    <scope>NUCLEOTIDE SEQUENCE</scope>
    <source>
        <tissue evidence="2">Fresh leaf tissue</tissue>
    </source>
</reference>
<evidence type="ECO:0000313" key="2">
    <source>
        <dbReference type="EMBL" id="KAG8042939.1"/>
    </source>
</evidence>
<accession>A0A8J5RN77</accession>